<evidence type="ECO:0000256" key="1">
    <source>
        <dbReference type="SAM" id="MobiDB-lite"/>
    </source>
</evidence>
<gene>
    <name evidence="2" type="ORF">E2C01_036716</name>
</gene>
<evidence type="ECO:0000313" key="3">
    <source>
        <dbReference type="Proteomes" id="UP000324222"/>
    </source>
</evidence>
<feature type="compositionally biased region" description="Basic and acidic residues" evidence="1">
    <location>
        <begin position="63"/>
        <end position="73"/>
    </location>
</feature>
<evidence type="ECO:0000313" key="2">
    <source>
        <dbReference type="EMBL" id="MPC43079.1"/>
    </source>
</evidence>
<dbReference type="Proteomes" id="UP000324222">
    <property type="component" value="Unassembled WGS sequence"/>
</dbReference>
<organism evidence="2 3">
    <name type="scientific">Portunus trituberculatus</name>
    <name type="common">Swimming crab</name>
    <name type="synonym">Neptunus trituberculatus</name>
    <dbReference type="NCBI Taxonomy" id="210409"/>
    <lineage>
        <taxon>Eukaryota</taxon>
        <taxon>Metazoa</taxon>
        <taxon>Ecdysozoa</taxon>
        <taxon>Arthropoda</taxon>
        <taxon>Crustacea</taxon>
        <taxon>Multicrustacea</taxon>
        <taxon>Malacostraca</taxon>
        <taxon>Eumalacostraca</taxon>
        <taxon>Eucarida</taxon>
        <taxon>Decapoda</taxon>
        <taxon>Pleocyemata</taxon>
        <taxon>Brachyura</taxon>
        <taxon>Eubrachyura</taxon>
        <taxon>Portunoidea</taxon>
        <taxon>Portunidae</taxon>
        <taxon>Portuninae</taxon>
        <taxon>Portunus</taxon>
    </lineage>
</organism>
<protein>
    <submittedName>
        <fullName evidence="2">Uncharacterized protein</fullName>
    </submittedName>
</protein>
<keyword evidence="3" id="KW-1185">Reference proteome</keyword>
<feature type="region of interest" description="Disordered" evidence="1">
    <location>
        <begin position="54"/>
        <end position="73"/>
    </location>
</feature>
<reference evidence="2 3" key="1">
    <citation type="submission" date="2019-05" db="EMBL/GenBank/DDBJ databases">
        <title>Another draft genome of Portunus trituberculatus and its Hox gene families provides insights of decapod evolution.</title>
        <authorList>
            <person name="Jeong J.-H."/>
            <person name="Song I."/>
            <person name="Kim S."/>
            <person name="Choi T."/>
            <person name="Kim D."/>
            <person name="Ryu S."/>
            <person name="Kim W."/>
        </authorList>
    </citation>
    <scope>NUCLEOTIDE SEQUENCE [LARGE SCALE GENOMIC DNA]</scope>
    <source>
        <tissue evidence="2">Muscle</tissue>
    </source>
</reference>
<comment type="caution">
    <text evidence="2">The sequence shown here is derived from an EMBL/GenBank/DDBJ whole genome shotgun (WGS) entry which is preliminary data.</text>
</comment>
<sequence>MPLLGPLHPLLARLVPECEGTGSRRREEVGESVGVEWEGRKGFGVIDIGMVKGRRNNELSPGSRRDLRGKGMY</sequence>
<name>A0A5B7FCU5_PORTR</name>
<dbReference type="AlphaFoldDB" id="A0A5B7FCU5"/>
<dbReference type="EMBL" id="VSRR010005678">
    <property type="protein sequence ID" value="MPC43079.1"/>
    <property type="molecule type" value="Genomic_DNA"/>
</dbReference>
<accession>A0A5B7FCU5</accession>
<proteinExistence type="predicted"/>